<feature type="compositionally biased region" description="Basic and acidic residues" evidence="1">
    <location>
        <begin position="1"/>
        <end position="20"/>
    </location>
</feature>
<name>A0AAN7P3E1_9COLE</name>
<feature type="transmembrane region" description="Helical" evidence="2">
    <location>
        <begin position="252"/>
        <end position="273"/>
    </location>
</feature>
<keyword evidence="2" id="KW-0812">Transmembrane</keyword>
<keyword evidence="2" id="KW-0472">Membrane</keyword>
<evidence type="ECO:0000256" key="1">
    <source>
        <dbReference type="SAM" id="MobiDB-lite"/>
    </source>
</evidence>
<sequence length="438" mass="49976">MVIARENEKIIKQDKEKTEKSSNGNGEGINRKREELVQKLQKVTTKERHNQSKRKRSRHCLCSDTQLRKHCNKIEVFNTDEVKKAPNFITEKELYLMEGNGCNSGLNYENTALNKQDYLSSKLEAPDDVYCVNKNAQFTVEQELSYDDILNSLNDENAAVPITWFKQKKPYWEEARYVIKKSKKVRPVNSLSVLTKNPNYSSSVFCHVCPCNINKEYTTYVYESSDASICSSVHSENVSVTLNLEQFMLNNIRTVVCSVIGISLASFVVWIILNFNLKNDKSKQGIEPDNILICYYNKIYMYLKNTIDSIKIYIAMGKQNSNRNKSKRNKRSKAAKLRWSHGKHVSMIHDEIPPIETYFENCGEGLDVDGVDSMVVRAEVEVVEDRELVRDRVTKVKASGSGSSGDAEACATPCFTIVDGKRLKQLSSKQAKAKQKRI</sequence>
<evidence type="ECO:0000313" key="3">
    <source>
        <dbReference type="EMBL" id="KAK4875697.1"/>
    </source>
</evidence>
<dbReference type="EMBL" id="JARPUR010000005">
    <property type="protein sequence ID" value="KAK4875697.1"/>
    <property type="molecule type" value="Genomic_DNA"/>
</dbReference>
<evidence type="ECO:0000256" key="2">
    <source>
        <dbReference type="SAM" id="Phobius"/>
    </source>
</evidence>
<accession>A0AAN7P3E1</accession>
<evidence type="ECO:0000313" key="4">
    <source>
        <dbReference type="Proteomes" id="UP001353858"/>
    </source>
</evidence>
<dbReference type="AlphaFoldDB" id="A0AAN7P3E1"/>
<keyword evidence="2" id="KW-1133">Transmembrane helix</keyword>
<proteinExistence type="predicted"/>
<keyword evidence="4" id="KW-1185">Reference proteome</keyword>
<protein>
    <submittedName>
        <fullName evidence="3">Uncharacterized protein</fullName>
    </submittedName>
</protein>
<dbReference type="Proteomes" id="UP001353858">
    <property type="component" value="Unassembled WGS sequence"/>
</dbReference>
<feature type="region of interest" description="Disordered" evidence="1">
    <location>
        <begin position="1"/>
        <end position="35"/>
    </location>
</feature>
<gene>
    <name evidence="3" type="ORF">RN001_012119</name>
</gene>
<reference evidence="4" key="1">
    <citation type="submission" date="2023-01" db="EMBL/GenBank/DDBJ databases">
        <title>Key to firefly adult light organ development and bioluminescence: homeobox transcription factors regulate luciferase expression and transportation to peroxisome.</title>
        <authorList>
            <person name="Fu X."/>
        </authorList>
    </citation>
    <scope>NUCLEOTIDE SEQUENCE [LARGE SCALE GENOMIC DNA]</scope>
</reference>
<comment type="caution">
    <text evidence="3">The sequence shown here is derived from an EMBL/GenBank/DDBJ whole genome shotgun (WGS) entry which is preliminary data.</text>
</comment>
<organism evidence="3 4">
    <name type="scientific">Aquatica leii</name>
    <dbReference type="NCBI Taxonomy" id="1421715"/>
    <lineage>
        <taxon>Eukaryota</taxon>
        <taxon>Metazoa</taxon>
        <taxon>Ecdysozoa</taxon>
        <taxon>Arthropoda</taxon>
        <taxon>Hexapoda</taxon>
        <taxon>Insecta</taxon>
        <taxon>Pterygota</taxon>
        <taxon>Neoptera</taxon>
        <taxon>Endopterygota</taxon>
        <taxon>Coleoptera</taxon>
        <taxon>Polyphaga</taxon>
        <taxon>Elateriformia</taxon>
        <taxon>Elateroidea</taxon>
        <taxon>Lampyridae</taxon>
        <taxon>Luciolinae</taxon>
        <taxon>Aquatica</taxon>
    </lineage>
</organism>